<dbReference type="GO" id="GO:0004518">
    <property type="term" value="F:nuclease activity"/>
    <property type="evidence" value="ECO:0007669"/>
    <property type="project" value="UniProtKB-KW"/>
</dbReference>
<dbReference type="InterPro" id="IPR054712">
    <property type="entry name" value="Cas3-like_dom"/>
</dbReference>
<dbReference type="InterPro" id="IPR038257">
    <property type="entry name" value="CRISPR-assoc_Cas3_HD_sf"/>
</dbReference>
<keyword evidence="3" id="KW-0540">Nuclease</keyword>
<dbReference type="AlphaFoldDB" id="A0A9D2NI38"/>
<dbReference type="InterPro" id="IPR011545">
    <property type="entry name" value="DEAD/DEAH_box_helicase_dom"/>
</dbReference>
<evidence type="ECO:0000256" key="6">
    <source>
        <dbReference type="ARBA" id="ARBA00022801"/>
    </source>
</evidence>
<evidence type="ECO:0000256" key="2">
    <source>
        <dbReference type="ARBA" id="ARBA00009046"/>
    </source>
</evidence>
<dbReference type="Gene3D" id="1.10.3210.30">
    <property type="match status" value="1"/>
</dbReference>
<dbReference type="Pfam" id="PF22590">
    <property type="entry name" value="Cas3-like_C_2"/>
    <property type="match status" value="1"/>
</dbReference>
<reference evidence="11" key="2">
    <citation type="submission" date="2021-04" db="EMBL/GenBank/DDBJ databases">
        <authorList>
            <person name="Gilroy R."/>
        </authorList>
    </citation>
    <scope>NUCLEOTIDE SEQUENCE</scope>
    <source>
        <strain evidence="11">USAMLcec2-132</strain>
    </source>
</reference>
<dbReference type="CDD" id="cd17930">
    <property type="entry name" value="DEXHc_cas3"/>
    <property type="match status" value="1"/>
</dbReference>
<feature type="domain" description="HD Cas3-type" evidence="10">
    <location>
        <begin position="10"/>
        <end position="213"/>
    </location>
</feature>
<dbReference type="CDD" id="cd09641">
    <property type="entry name" value="Cas3''_I"/>
    <property type="match status" value="1"/>
</dbReference>
<keyword evidence="7" id="KW-0347">Helicase</keyword>
<dbReference type="GO" id="GO:0005524">
    <property type="term" value="F:ATP binding"/>
    <property type="evidence" value="ECO:0007669"/>
    <property type="project" value="UniProtKB-KW"/>
</dbReference>
<keyword evidence="5" id="KW-0547">Nucleotide-binding</keyword>
<keyword evidence="9" id="KW-0051">Antiviral defense</keyword>
<dbReference type="GO" id="GO:0004386">
    <property type="term" value="F:helicase activity"/>
    <property type="evidence" value="ECO:0007669"/>
    <property type="project" value="UniProtKB-KW"/>
</dbReference>
<sequence length="804" mass="91724">MDYYSHYREQDDSYQLNREHQQTVGELCERNCGIPLLEKTAYITGLTHDAGKYAEEWQKYFWKSCREDTWAGREKLDHSTLGGLIVESYEPGSIFADLARTAIYMHHGTADCVSVEDKTSLAERRRKKYTKEEIAALRRICEEETVKSGRESGRENDLPELCRAARADVMKLAEYLNQMLKTKEKSGGYGSVQFYLGMCERMLLSLLGDADVTDTVAFVQNEDAKRRLADEELHRIWKEALSHLELKLQNMKTDQKAASPLNSMREEISERCREAAYQKASRYRLAVPTGAGKTLSSLRFALTKAAECGMRHIFYVAPFRSILEQNTADMIDAVGNEKWVLEHHGEVVPEDEEESLRYERLIENWDEVPIVATTAVQFFHTLFKEKKRNLRRFHALCNSVIILDEVQAFPQKVMALFNLSVNFLTEVCGSVVVLCTATQPLTEAVPRNKMMKTTLMTQPLSVYEPFFRRVVFEDRTEGGTRRWDIEETAEFVRKKADSEGQVLAIFNTKAAAKQVYDRVKGTVEGEVFHLSTSMCAAHRNDVLKKVKEALKTGKKVTCISTQIVEAGWDVSFQCVIRSMAGLDSLIQAAGRCNRNGVGKMGTVILIQLKETAENVSSLPEIREAQEAMRQVLNSYRKNCEYDGERLDSEKMIERYYTAYSRNQSICCYPVKVKGMQTDVVDLLSDNKLFERSRKYGPCLRQAFQTAGAAFSLIEEQRGTDVVVPYGDAGVLLDTLGHAAESEERKRLMRKLQRYIVNIPEYLLNKMGRGVVFQREDGILVLDDRYYDAQTGVKQEPEEMGFLSF</sequence>
<keyword evidence="8" id="KW-0067">ATP-binding</keyword>
<evidence type="ECO:0000256" key="4">
    <source>
        <dbReference type="ARBA" id="ARBA00022723"/>
    </source>
</evidence>
<evidence type="ECO:0000256" key="1">
    <source>
        <dbReference type="ARBA" id="ARBA00006847"/>
    </source>
</evidence>
<dbReference type="InterPro" id="IPR006474">
    <property type="entry name" value="Helicase_Cas3_CRISPR-ass_core"/>
</dbReference>
<reference evidence="11" key="1">
    <citation type="journal article" date="2021" name="PeerJ">
        <title>Extensive microbial diversity within the chicken gut microbiome revealed by metagenomics and culture.</title>
        <authorList>
            <person name="Gilroy R."/>
            <person name="Ravi A."/>
            <person name="Getino M."/>
            <person name="Pursley I."/>
            <person name="Horton D.L."/>
            <person name="Alikhan N.F."/>
            <person name="Baker D."/>
            <person name="Gharbi K."/>
            <person name="Hall N."/>
            <person name="Watson M."/>
            <person name="Adriaenssens E.M."/>
            <person name="Foster-Nyarko E."/>
            <person name="Jarju S."/>
            <person name="Secka A."/>
            <person name="Antonio M."/>
            <person name="Oren A."/>
            <person name="Chaudhuri R.R."/>
            <person name="La Ragione R."/>
            <person name="Hildebrand F."/>
            <person name="Pallen M.J."/>
        </authorList>
    </citation>
    <scope>NUCLEOTIDE SEQUENCE</scope>
    <source>
        <strain evidence="11">USAMLcec2-132</strain>
    </source>
</reference>
<dbReference type="GO" id="GO:0046872">
    <property type="term" value="F:metal ion binding"/>
    <property type="evidence" value="ECO:0007669"/>
    <property type="project" value="UniProtKB-KW"/>
</dbReference>
<evidence type="ECO:0000256" key="9">
    <source>
        <dbReference type="ARBA" id="ARBA00023118"/>
    </source>
</evidence>
<dbReference type="Gene3D" id="3.40.50.300">
    <property type="entry name" value="P-loop containing nucleotide triphosphate hydrolases"/>
    <property type="match status" value="2"/>
</dbReference>
<dbReference type="NCBIfam" id="TIGR01587">
    <property type="entry name" value="cas3_core"/>
    <property type="match status" value="1"/>
</dbReference>
<dbReference type="InterPro" id="IPR006483">
    <property type="entry name" value="CRISPR-assoc_Cas3_HD"/>
</dbReference>
<proteinExistence type="inferred from homology"/>
<dbReference type="Pfam" id="PF00270">
    <property type="entry name" value="DEAD"/>
    <property type="match status" value="1"/>
</dbReference>
<name>A0A9D2NI38_9FIRM</name>
<dbReference type="GO" id="GO:0003676">
    <property type="term" value="F:nucleic acid binding"/>
    <property type="evidence" value="ECO:0007669"/>
    <property type="project" value="InterPro"/>
</dbReference>
<evidence type="ECO:0000313" key="12">
    <source>
        <dbReference type="Proteomes" id="UP000823891"/>
    </source>
</evidence>
<dbReference type="Proteomes" id="UP000823891">
    <property type="component" value="Unassembled WGS sequence"/>
</dbReference>
<dbReference type="GO" id="GO:0016787">
    <property type="term" value="F:hydrolase activity"/>
    <property type="evidence" value="ECO:0007669"/>
    <property type="project" value="UniProtKB-KW"/>
</dbReference>
<keyword evidence="6" id="KW-0378">Hydrolase</keyword>
<dbReference type="PROSITE" id="PS51643">
    <property type="entry name" value="HD_CAS3"/>
    <property type="match status" value="1"/>
</dbReference>
<comment type="similarity">
    <text evidence="2">In the central section; belongs to the CRISPR-associated helicase Cas3 family.</text>
</comment>
<dbReference type="InterPro" id="IPR027417">
    <property type="entry name" value="P-loop_NTPase"/>
</dbReference>
<evidence type="ECO:0000256" key="8">
    <source>
        <dbReference type="ARBA" id="ARBA00022840"/>
    </source>
</evidence>
<gene>
    <name evidence="11" type="primary">cas3</name>
    <name evidence="11" type="ORF">H9761_19745</name>
</gene>
<keyword evidence="4" id="KW-0479">Metal-binding</keyword>
<dbReference type="SUPFAM" id="SSF52540">
    <property type="entry name" value="P-loop containing nucleoside triphosphate hydrolases"/>
    <property type="match status" value="1"/>
</dbReference>
<protein>
    <submittedName>
        <fullName evidence="11">CRISPR-associated helicase Cas3</fullName>
    </submittedName>
</protein>
<organism evidence="11 12">
    <name type="scientific">Candidatus Eisenbergiella merdavium</name>
    <dbReference type="NCBI Taxonomy" id="2838551"/>
    <lineage>
        <taxon>Bacteria</taxon>
        <taxon>Bacillati</taxon>
        <taxon>Bacillota</taxon>
        <taxon>Clostridia</taxon>
        <taxon>Lachnospirales</taxon>
        <taxon>Lachnospiraceae</taxon>
        <taxon>Eisenbergiella</taxon>
    </lineage>
</organism>
<evidence type="ECO:0000259" key="10">
    <source>
        <dbReference type="PROSITE" id="PS51643"/>
    </source>
</evidence>
<evidence type="ECO:0000313" key="11">
    <source>
        <dbReference type="EMBL" id="HJC25897.1"/>
    </source>
</evidence>
<dbReference type="EMBL" id="DWWS01000073">
    <property type="protein sequence ID" value="HJC25897.1"/>
    <property type="molecule type" value="Genomic_DNA"/>
</dbReference>
<evidence type="ECO:0000256" key="5">
    <source>
        <dbReference type="ARBA" id="ARBA00022741"/>
    </source>
</evidence>
<comment type="similarity">
    <text evidence="1">In the N-terminal section; belongs to the CRISPR-associated nuclease Cas3-HD family.</text>
</comment>
<comment type="caution">
    <text evidence="11">The sequence shown here is derived from an EMBL/GenBank/DDBJ whole genome shotgun (WGS) entry which is preliminary data.</text>
</comment>
<accession>A0A9D2NI38</accession>
<dbReference type="GO" id="GO:0051607">
    <property type="term" value="P:defense response to virus"/>
    <property type="evidence" value="ECO:0007669"/>
    <property type="project" value="UniProtKB-KW"/>
</dbReference>
<evidence type="ECO:0000256" key="7">
    <source>
        <dbReference type="ARBA" id="ARBA00022806"/>
    </source>
</evidence>
<evidence type="ECO:0000256" key="3">
    <source>
        <dbReference type="ARBA" id="ARBA00022722"/>
    </source>
</evidence>
<dbReference type="NCBIfam" id="TIGR01596">
    <property type="entry name" value="cas3_HD"/>
    <property type="match status" value="1"/>
</dbReference>